<dbReference type="EMBL" id="AP019735">
    <property type="protein sequence ID" value="BBL04077.1"/>
    <property type="molecule type" value="Genomic_DNA"/>
</dbReference>
<dbReference type="InterPro" id="IPR029052">
    <property type="entry name" value="Metallo-depent_PP-like"/>
</dbReference>
<evidence type="ECO:0000256" key="1">
    <source>
        <dbReference type="SAM" id="SignalP"/>
    </source>
</evidence>
<dbReference type="PANTHER" id="PTHR43143">
    <property type="entry name" value="METALLOPHOSPHOESTERASE, CALCINEURIN SUPERFAMILY"/>
    <property type="match status" value="1"/>
</dbReference>
<dbReference type="Proteomes" id="UP000318946">
    <property type="component" value="Chromosome"/>
</dbReference>
<dbReference type="RefSeq" id="WP_244611547.1">
    <property type="nucleotide sequence ID" value="NZ_AP019735.1"/>
</dbReference>
<sequence length="521" mass="58733">MKRIIYSLLFAAGALFAGCSDDDTQAPLNTPIQEGNNLYGVVTDPNGAPVGGIVVSDGFSCVATDANGVYQMPRHADAFHVFYRIPADREIPMSEGRPCFWQRLSKTQERYDFVLMPQQAVETDFKLVCIADPQVQKDTDLARFKEESVPDIRAHVSTLEGPVYGITLGDIIFNERSKDVTNQMMPPIALAMRESEIGLKLFQVMGNHDNCMTPTVTDESSNFDLAGRRNFEYKFGPCDYSFDRGNAHIVAMDDVLLTDEKHNPSDYEGGFTDAQVEWLRQDLSLVPKEKLVIFCVHIPLRNATSFNRETVRNLLKEFDNVHIMAGHTHYAQNYIDGDVYEHIHGAVCGAWWKSTINVDGTPNGYGVYDISGSKIENWYYKPTRLSKDFQIRMYRGETTFAGGYKFTYTASDEIVANIWNSDDRNWKVEVYENGNKTGEMTREKSLDAWGAGYHVGVLSANPDSHGKTTYDHFYHYKLKDAKAAVEIRATDCFGKVYTQNVFTTAAETDYPMVDNYPAIAE</sequence>
<feature type="domain" description="Calcineurin-like phosphoesterase" evidence="2">
    <location>
        <begin position="126"/>
        <end position="330"/>
    </location>
</feature>
<name>A0A4Y1WT75_9BACT</name>
<protein>
    <submittedName>
        <fullName evidence="5">Serine/threonine protein phosphatase</fullName>
    </submittedName>
</protein>
<gene>
    <name evidence="5" type="ORF">A5CBH24_13900</name>
</gene>
<keyword evidence="6" id="KW-1185">Reference proteome</keyword>
<feature type="domain" description="Calcineurin-like phosphoesterase N-terminal" evidence="4">
    <location>
        <begin position="41"/>
        <end position="115"/>
    </location>
</feature>
<dbReference type="Pfam" id="PF00149">
    <property type="entry name" value="Metallophos"/>
    <property type="match status" value="1"/>
</dbReference>
<dbReference type="SUPFAM" id="SSF56300">
    <property type="entry name" value="Metallo-dependent phosphatases"/>
    <property type="match status" value="1"/>
</dbReference>
<organism evidence="5 6">
    <name type="scientific">Alistipes communis</name>
    <dbReference type="NCBI Taxonomy" id="2585118"/>
    <lineage>
        <taxon>Bacteria</taxon>
        <taxon>Pseudomonadati</taxon>
        <taxon>Bacteroidota</taxon>
        <taxon>Bacteroidia</taxon>
        <taxon>Bacteroidales</taxon>
        <taxon>Rikenellaceae</taxon>
        <taxon>Alistipes</taxon>
    </lineage>
</organism>
<dbReference type="PANTHER" id="PTHR43143:SF1">
    <property type="entry name" value="SERINE_THREONINE-PROTEIN PHOSPHATASE CPPED1"/>
    <property type="match status" value="1"/>
</dbReference>
<dbReference type="GeneID" id="78342111"/>
<dbReference type="Pfam" id="PF16370">
    <property type="entry name" value="MetallophosC"/>
    <property type="match status" value="1"/>
</dbReference>
<dbReference type="Pfam" id="PF16371">
    <property type="entry name" value="MetallophosN"/>
    <property type="match status" value="1"/>
</dbReference>
<dbReference type="PROSITE" id="PS51257">
    <property type="entry name" value="PROKAR_LIPOPROTEIN"/>
    <property type="match status" value="1"/>
</dbReference>
<feature type="domain" description="Calcineurin-like phosphoesterase C-terminal" evidence="3">
    <location>
        <begin position="341"/>
        <end position="497"/>
    </location>
</feature>
<feature type="chain" id="PRO_5021318121" evidence="1">
    <location>
        <begin position="18"/>
        <end position="521"/>
    </location>
</feature>
<dbReference type="InterPro" id="IPR004843">
    <property type="entry name" value="Calcineurin-like_PHP"/>
</dbReference>
<dbReference type="AlphaFoldDB" id="A0A4Y1WT75"/>
<feature type="signal peptide" evidence="1">
    <location>
        <begin position="1"/>
        <end position="17"/>
    </location>
</feature>
<dbReference type="Gene3D" id="3.60.21.10">
    <property type="match status" value="1"/>
</dbReference>
<evidence type="ECO:0000313" key="6">
    <source>
        <dbReference type="Proteomes" id="UP000318946"/>
    </source>
</evidence>
<dbReference type="InterPro" id="IPR008969">
    <property type="entry name" value="CarboxyPept-like_regulatory"/>
</dbReference>
<dbReference type="KEGG" id="acou:A5CBH24_13900"/>
<evidence type="ECO:0000259" key="2">
    <source>
        <dbReference type="Pfam" id="PF00149"/>
    </source>
</evidence>
<dbReference type="InterPro" id="IPR032288">
    <property type="entry name" value="Metallophos_C"/>
</dbReference>
<proteinExistence type="predicted"/>
<reference evidence="6" key="1">
    <citation type="submission" date="2019-06" db="EMBL/GenBank/DDBJ databases">
        <title>Alistipes onderdonkii subsp. vulgaris subsp. nov., Alistipes dispar sp. nov. and Alistipes communis sp. nov., isolated from human faeces, and creation of Alistipes onderdonkii subsp. onderdonkii subsp. nov.</title>
        <authorList>
            <person name="Sakamoto M."/>
            <person name="Ikeyama N."/>
            <person name="Ogata Y."/>
            <person name="Suda W."/>
            <person name="Iino T."/>
            <person name="Hattori M."/>
            <person name="Ohkuma M."/>
        </authorList>
    </citation>
    <scope>NUCLEOTIDE SEQUENCE [LARGE SCALE GENOMIC DNA]</scope>
    <source>
        <strain evidence="6">5CBH24</strain>
    </source>
</reference>
<evidence type="ECO:0000259" key="4">
    <source>
        <dbReference type="Pfam" id="PF16371"/>
    </source>
</evidence>
<dbReference type="InterPro" id="IPR032285">
    <property type="entry name" value="Metallophos_N"/>
</dbReference>
<evidence type="ECO:0000313" key="5">
    <source>
        <dbReference type="EMBL" id="BBL04077.1"/>
    </source>
</evidence>
<keyword evidence="1" id="KW-0732">Signal</keyword>
<dbReference type="GO" id="GO:0016787">
    <property type="term" value="F:hydrolase activity"/>
    <property type="evidence" value="ECO:0007669"/>
    <property type="project" value="InterPro"/>
</dbReference>
<dbReference type="SUPFAM" id="SSF49464">
    <property type="entry name" value="Carboxypeptidase regulatory domain-like"/>
    <property type="match status" value="1"/>
</dbReference>
<dbReference type="InterPro" id="IPR051918">
    <property type="entry name" value="STPP_CPPED1"/>
</dbReference>
<evidence type="ECO:0000259" key="3">
    <source>
        <dbReference type="Pfam" id="PF16370"/>
    </source>
</evidence>
<accession>A0A4Y1WT75</accession>